<dbReference type="EMBL" id="AACS02000011">
    <property type="protein sequence ID" value="EAU82948.2"/>
    <property type="molecule type" value="Genomic_DNA"/>
</dbReference>
<dbReference type="GeneID" id="6015427"/>
<feature type="compositionally biased region" description="Low complexity" evidence="1">
    <location>
        <begin position="359"/>
        <end position="368"/>
    </location>
</feature>
<feature type="region of interest" description="Disordered" evidence="1">
    <location>
        <begin position="290"/>
        <end position="522"/>
    </location>
</feature>
<feature type="compositionally biased region" description="Polar residues" evidence="1">
    <location>
        <begin position="193"/>
        <end position="202"/>
    </location>
</feature>
<dbReference type="KEGG" id="cci:CC1G_09210"/>
<protein>
    <submittedName>
        <fullName evidence="2">Uncharacterized protein</fullName>
    </submittedName>
</protein>
<dbReference type="OrthoDB" id="3255924at2759"/>
<feature type="compositionally biased region" description="Polar residues" evidence="1">
    <location>
        <begin position="441"/>
        <end position="460"/>
    </location>
</feature>
<feature type="region of interest" description="Disordered" evidence="1">
    <location>
        <begin position="597"/>
        <end position="619"/>
    </location>
</feature>
<dbReference type="eggNOG" id="ENOG502SPQF">
    <property type="taxonomic scope" value="Eukaryota"/>
</dbReference>
<organism evidence="2 3">
    <name type="scientific">Coprinopsis cinerea (strain Okayama-7 / 130 / ATCC MYA-4618 / FGSC 9003)</name>
    <name type="common">Inky cap fungus</name>
    <name type="synonym">Hormographiella aspergillata</name>
    <dbReference type="NCBI Taxonomy" id="240176"/>
    <lineage>
        <taxon>Eukaryota</taxon>
        <taxon>Fungi</taxon>
        <taxon>Dikarya</taxon>
        <taxon>Basidiomycota</taxon>
        <taxon>Agaricomycotina</taxon>
        <taxon>Agaricomycetes</taxon>
        <taxon>Agaricomycetidae</taxon>
        <taxon>Agaricales</taxon>
        <taxon>Agaricineae</taxon>
        <taxon>Psathyrellaceae</taxon>
        <taxon>Coprinopsis</taxon>
    </lineage>
</organism>
<evidence type="ECO:0000313" key="2">
    <source>
        <dbReference type="EMBL" id="EAU82948.2"/>
    </source>
</evidence>
<feature type="compositionally biased region" description="Low complexity" evidence="1">
    <location>
        <begin position="327"/>
        <end position="347"/>
    </location>
</feature>
<sequence>MSSNTNTDNHANANQQFSWTDTLSIAFASCSAASSSCFPSSCLRRVPSDDSIQNEGGVGGGINRMDVPTNPFNPAINRIPRARPDELQGLLADAYSDNDTDAERLSLHSNFGRNRPSRKKKKPKKISLFGFDLFGAGKGKGKKAPPIHLGDEDDALYGNIDADDASSSTTTTTDVTGPVKQKRRRDSRAARPNASSDTLSAPLLTASTSMATFDSDAAPLPSSVIEELSSSTSAAALIAAAEAEAQAFKQQQAEKEARSQRKRERRAQRELRERLERERLALERFKMQGVLPESGNGEEFEGFQGSGSAVPPSMGALLARRSGAPGTGTTTGTSTSTSTSTSQTGSGSRHERLGSVVQAAPVAEPTTPEADEEEAADLGGEMYSSKRRPYGSKSSNGSDSRSRTSRTSASFSQSGQGPLLPTNTQQLSSLPPSPLTTSPPISNSQYPQPSPLQSAFTTPAPNTPALEKPKKKKKKHGQVSISSTARSHSTTRTSTSNASTSQSTSLASPTSTGFGMAHPHTLVPEDGDYLQIVSPSTIEQGLGFFDADDLPSVPSPAAATFDKAARRHDFDGTVGGDFDGTVGGGFDHAPMKQDVAQTRDSSRRGDFPMAGFGLGGGGRKARDMAKFLANTGDQDLDGAGGL</sequence>
<evidence type="ECO:0000256" key="1">
    <source>
        <dbReference type="SAM" id="MobiDB-lite"/>
    </source>
</evidence>
<reference evidence="2 3" key="1">
    <citation type="journal article" date="2010" name="Proc. Natl. Acad. Sci. U.S.A.">
        <title>Insights into evolution of multicellular fungi from the assembled chromosomes of the mushroom Coprinopsis cinerea (Coprinus cinereus).</title>
        <authorList>
            <person name="Stajich J.E."/>
            <person name="Wilke S.K."/>
            <person name="Ahren D."/>
            <person name="Au C.H."/>
            <person name="Birren B.W."/>
            <person name="Borodovsky M."/>
            <person name="Burns C."/>
            <person name="Canback B."/>
            <person name="Casselton L.A."/>
            <person name="Cheng C.K."/>
            <person name="Deng J."/>
            <person name="Dietrich F.S."/>
            <person name="Fargo D.C."/>
            <person name="Farman M.L."/>
            <person name="Gathman A.C."/>
            <person name="Goldberg J."/>
            <person name="Guigo R."/>
            <person name="Hoegger P.J."/>
            <person name="Hooker J.B."/>
            <person name="Huggins A."/>
            <person name="James T.Y."/>
            <person name="Kamada T."/>
            <person name="Kilaru S."/>
            <person name="Kodira C."/>
            <person name="Kues U."/>
            <person name="Kupfer D."/>
            <person name="Kwan H.S."/>
            <person name="Lomsadze A."/>
            <person name="Li W."/>
            <person name="Lilly W.W."/>
            <person name="Ma L.J."/>
            <person name="Mackey A.J."/>
            <person name="Manning G."/>
            <person name="Martin F."/>
            <person name="Muraguchi H."/>
            <person name="Natvig D.O."/>
            <person name="Palmerini H."/>
            <person name="Ramesh M.A."/>
            <person name="Rehmeyer C.J."/>
            <person name="Roe B.A."/>
            <person name="Shenoy N."/>
            <person name="Stanke M."/>
            <person name="Ter-Hovhannisyan V."/>
            <person name="Tunlid A."/>
            <person name="Velagapudi R."/>
            <person name="Vision T.J."/>
            <person name="Zeng Q."/>
            <person name="Zolan M.E."/>
            <person name="Pukkila P.J."/>
        </authorList>
    </citation>
    <scope>NUCLEOTIDE SEQUENCE [LARGE SCALE GENOMIC DNA]</scope>
    <source>
        <strain evidence="3">Okayama-7 / 130 / ATCC MYA-4618 / FGSC 9003</strain>
    </source>
</reference>
<feature type="compositionally biased region" description="Low complexity" evidence="1">
    <location>
        <begin position="480"/>
        <end position="512"/>
    </location>
</feature>
<dbReference type="Proteomes" id="UP000001861">
    <property type="component" value="Unassembled WGS sequence"/>
</dbReference>
<feature type="compositionally biased region" description="Low complexity" evidence="1">
    <location>
        <begin position="165"/>
        <end position="174"/>
    </location>
</feature>
<evidence type="ECO:0000313" key="3">
    <source>
        <dbReference type="Proteomes" id="UP000001861"/>
    </source>
</evidence>
<dbReference type="AlphaFoldDB" id="A8P4X6"/>
<comment type="caution">
    <text evidence="2">The sequence shown here is derived from an EMBL/GenBank/DDBJ whole genome shotgun (WGS) entry which is preliminary data.</text>
</comment>
<dbReference type="HOGENOM" id="CLU_426416_0_0_1"/>
<feature type="compositionally biased region" description="Low complexity" evidence="1">
    <location>
        <begin position="424"/>
        <end position="440"/>
    </location>
</feature>
<proteinExistence type="predicted"/>
<dbReference type="VEuPathDB" id="FungiDB:CC1G_09210"/>
<feature type="region of interest" description="Disordered" evidence="1">
    <location>
        <begin position="160"/>
        <end position="202"/>
    </location>
</feature>
<dbReference type="RefSeq" id="XP_001838833.2">
    <property type="nucleotide sequence ID" value="XM_001838781.2"/>
</dbReference>
<gene>
    <name evidence="2" type="ORF">CC1G_09210</name>
</gene>
<dbReference type="InParanoid" id="A8P4X6"/>
<accession>A8P4X6</accession>
<feature type="compositionally biased region" description="Low complexity" evidence="1">
    <location>
        <begin position="391"/>
        <end position="415"/>
    </location>
</feature>
<name>A8P4X6_COPC7</name>
<feature type="region of interest" description="Disordered" evidence="1">
    <location>
        <begin position="244"/>
        <end position="269"/>
    </location>
</feature>
<keyword evidence="3" id="KW-1185">Reference proteome</keyword>
<dbReference type="OMA" id="ANQQFSW"/>